<organism evidence="2 3">
    <name type="scientific">Mucuna pruriens</name>
    <name type="common">Velvet bean</name>
    <name type="synonym">Dolichos pruriens</name>
    <dbReference type="NCBI Taxonomy" id="157652"/>
    <lineage>
        <taxon>Eukaryota</taxon>
        <taxon>Viridiplantae</taxon>
        <taxon>Streptophyta</taxon>
        <taxon>Embryophyta</taxon>
        <taxon>Tracheophyta</taxon>
        <taxon>Spermatophyta</taxon>
        <taxon>Magnoliopsida</taxon>
        <taxon>eudicotyledons</taxon>
        <taxon>Gunneridae</taxon>
        <taxon>Pentapetalae</taxon>
        <taxon>rosids</taxon>
        <taxon>fabids</taxon>
        <taxon>Fabales</taxon>
        <taxon>Fabaceae</taxon>
        <taxon>Papilionoideae</taxon>
        <taxon>50 kb inversion clade</taxon>
        <taxon>NPAAA clade</taxon>
        <taxon>indigoferoid/millettioid clade</taxon>
        <taxon>Phaseoleae</taxon>
        <taxon>Mucuna</taxon>
    </lineage>
</organism>
<sequence length="70" mass="7600">MDGQFDQNHGKVAATPTYALTTVVTSPCGEKSPYDSPNDGGHHVYFGTTVEMENNDRGQEHHHGDAAENK</sequence>
<dbReference type="Proteomes" id="UP000257109">
    <property type="component" value="Unassembled WGS sequence"/>
</dbReference>
<comment type="caution">
    <text evidence="2">The sequence shown here is derived from an EMBL/GenBank/DDBJ whole genome shotgun (WGS) entry which is preliminary data.</text>
</comment>
<evidence type="ECO:0000313" key="2">
    <source>
        <dbReference type="EMBL" id="RDY00778.1"/>
    </source>
</evidence>
<name>A0A371HDA6_MUCPR</name>
<dbReference type="AlphaFoldDB" id="A0A371HDA6"/>
<evidence type="ECO:0000256" key="1">
    <source>
        <dbReference type="SAM" id="MobiDB-lite"/>
    </source>
</evidence>
<evidence type="ECO:0000313" key="3">
    <source>
        <dbReference type="Proteomes" id="UP000257109"/>
    </source>
</evidence>
<feature type="non-terminal residue" evidence="2">
    <location>
        <position position="1"/>
    </location>
</feature>
<dbReference type="EMBL" id="QJKJ01002907">
    <property type="protein sequence ID" value="RDY00778.1"/>
    <property type="molecule type" value="Genomic_DNA"/>
</dbReference>
<keyword evidence="3" id="KW-1185">Reference proteome</keyword>
<accession>A0A371HDA6</accession>
<reference evidence="2" key="1">
    <citation type="submission" date="2018-05" db="EMBL/GenBank/DDBJ databases">
        <title>Draft genome of Mucuna pruriens seed.</title>
        <authorList>
            <person name="Nnadi N.E."/>
            <person name="Vos R."/>
            <person name="Hasami M.H."/>
            <person name="Devisetty U.K."/>
            <person name="Aguiy J.C."/>
        </authorList>
    </citation>
    <scope>NUCLEOTIDE SEQUENCE [LARGE SCALE GENOMIC DNA]</scope>
    <source>
        <strain evidence="2">JCA_2017</strain>
    </source>
</reference>
<proteinExistence type="predicted"/>
<protein>
    <submittedName>
        <fullName evidence="2">Uncharacterized protein</fullName>
    </submittedName>
</protein>
<gene>
    <name evidence="2" type="ORF">CR513_15991</name>
</gene>
<feature type="region of interest" description="Disordered" evidence="1">
    <location>
        <begin position="26"/>
        <end position="70"/>
    </location>
</feature>
<feature type="compositionally biased region" description="Basic and acidic residues" evidence="1">
    <location>
        <begin position="54"/>
        <end position="70"/>
    </location>
</feature>